<reference evidence="2" key="1">
    <citation type="journal article" date="2011" name="Proc. Natl. Acad. Sci. U.S.A.">
        <title>Obligate biotrophy features unraveled by the genomic analysis of rust fungi.</title>
        <authorList>
            <person name="Duplessis S."/>
            <person name="Cuomo C.A."/>
            <person name="Lin Y.-C."/>
            <person name="Aerts A."/>
            <person name="Tisserant E."/>
            <person name="Veneault-Fourrey C."/>
            <person name="Joly D.L."/>
            <person name="Hacquard S."/>
            <person name="Amselem J."/>
            <person name="Cantarel B.L."/>
            <person name="Chiu R."/>
            <person name="Coutinho P.M."/>
            <person name="Feau N."/>
            <person name="Field M."/>
            <person name="Frey P."/>
            <person name="Gelhaye E."/>
            <person name="Goldberg J."/>
            <person name="Grabherr M.G."/>
            <person name="Kodira C.D."/>
            <person name="Kohler A."/>
            <person name="Kuees U."/>
            <person name="Lindquist E.A."/>
            <person name="Lucas S.M."/>
            <person name="Mago R."/>
            <person name="Mauceli E."/>
            <person name="Morin E."/>
            <person name="Murat C."/>
            <person name="Pangilinan J.L."/>
            <person name="Park R."/>
            <person name="Pearson M."/>
            <person name="Quesneville H."/>
            <person name="Rouhier N."/>
            <person name="Sakthikumar S."/>
            <person name="Salamov A.A."/>
            <person name="Schmutz J."/>
            <person name="Selles B."/>
            <person name="Shapiro H."/>
            <person name="Tanguay P."/>
            <person name="Tuskan G.A."/>
            <person name="Henrissat B."/>
            <person name="Van de Peer Y."/>
            <person name="Rouze P."/>
            <person name="Ellis J.G."/>
            <person name="Dodds P.N."/>
            <person name="Schein J.E."/>
            <person name="Zhong S."/>
            <person name="Hamelin R.C."/>
            <person name="Grigoriev I.V."/>
            <person name="Szabo L.J."/>
            <person name="Martin F."/>
        </authorList>
    </citation>
    <scope>NUCLEOTIDE SEQUENCE [LARGE SCALE GENOMIC DNA]</scope>
    <source>
        <strain evidence="2">98AG31 / pathotype 3-4-7</strain>
    </source>
</reference>
<organism evidence="2">
    <name type="scientific">Melampsora larici-populina (strain 98AG31 / pathotype 3-4-7)</name>
    <name type="common">Poplar leaf rust fungus</name>
    <dbReference type="NCBI Taxonomy" id="747676"/>
    <lineage>
        <taxon>Eukaryota</taxon>
        <taxon>Fungi</taxon>
        <taxon>Dikarya</taxon>
        <taxon>Basidiomycota</taxon>
        <taxon>Pucciniomycotina</taxon>
        <taxon>Pucciniomycetes</taxon>
        <taxon>Pucciniales</taxon>
        <taxon>Melampsoraceae</taxon>
        <taxon>Melampsora</taxon>
    </lineage>
</organism>
<evidence type="ECO:0000313" key="2">
    <source>
        <dbReference type="Proteomes" id="UP000001072"/>
    </source>
</evidence>
<dbReference type="GeneID" id="18929175"/>
<gene>
    <name evidence="1" type="ORF">MELLADRAFT_58372</name>
</gene>
<keyword evidence="2" id="KW-1185">Reference proteome</keyword>
<dbReference type="KEGG" id="mlr:MELLADRAFT_58372"/>
<accession>F4R392</accession>
<dbReference type="VEuPathDB" id="FungiDB:MELLADRAFT_58372"/>
<dbReference type="Proteomes" id="UP000001072">
    <property type="component" value="Unassembled WGS sequence"/>
</dbReference>
<dbReference type="AlphaFoldDB" id="F4R392"/>
<dbReference type="RefSeq" id="XP_007403526.1">
    <property type="nucleotide sequence ID" value="XM_007403464.1"/>
</dbReference>
<evidence type="ECO:0000313" key="1">
    <source>
        <dbReference type="EMBL" id="EGG12588.1"/>
    </source>
</evidence>
<dbReference type="HOGENOM" id="CLU_1225002_0_0_1"/>
<sequence length="226" mass="25050">MATHYKKTFPLYINSIFDVIAIGGILCELSHTRQFAHMVVTTDPNHKGLSEWALRGVVNGEQARGIVVDGAYFLSGILLGNNHGAPEYFEYTLPCTFISKTPPFHPAEVVNSVGVTGYGTIIEVFTVAKSDHETSICLSVEHCNFNRDTNEYISFLVRFMGSTPDIDQSLLTACTPGKEILITGSIVDRDLSQNTWLVKMNYLALVGDEHRDHHQETEDGLKNSTL</sequence>
<dbReference type="EMBL" id="GL883090">
    <property type="protein sequence ID" value="EGG12588.1"/>
    <property type="molecule type" value="Genomic_DNA"/>
</dbReference>
<dbReference type="InParanoid" id="F4R392"/>
<proteinExistence type="predicted"/>
<name>F4R392_MELLP</name>
<dbReference type="OrthoDB" id="2506484at2759"/>
<protein>
    <submittedName>
        <fullName evidence="1">Uncharacterized protein</fullName>
    </submittedName>
</protein>